<dbReference type="EMBL" id="JAPCID010000035">
    <property type="protein sequence ID" value="MDA0140191.1"/>
    <property type="molecule type" value="Genomic_DNA"/>
</dbReference>
<evidence type="ECO:0000313" key="2">
    <source>
        <dbReference type="EMBL" id="MDA0140191.1"/>
    </source>
</evidence>
<dbReference type="Proteomes" id="UP001147700">
    <property type="component" value="Unassembled WGS sequence"/>
</dbReference>
<dbReference type="RefSeq" id="WP_202952556.1">
    <property type="nucleotide sequence ID" value="NZ_JAPCID010000035.1"/>
</dbReference>
<keyword evidence="1" id="KW-1133">Transmembrane helix</keyword>
<proteinExistence type="predicted"/>
<comment type="caution">
    <text evidence="2">The sequence shown here is derived from an EMBL/GenBank/DDBJ whole genome shotgun (WGS) entry which is preliminary data.</text>
</comment>
<keyword evidence="3" id="KW-1185">Reference proteome</keyword>
<sequence>MFYSLLGRVVWFVLKLVLRRKYGPTYVPKSLLAGVTVAVGIAIVVAIQRAARDSD</sequence>
<reference evidence="2" key="1">
    <citation type="submission" date="2022-10" db="EMBL/GenBank/DDBJ databases">
        <title>The WGS of Solirubrobacter sp. CPCC 204708.</title>
        <authorList>
            <person name="Jiang Z."/>
        </authorList>
    </citation>
    <scope>NUCLEOTIDE SEQUENCE</scope>
    <source>
        <strain evidence="2">CPCC 204708</strain>
    </source>
</reference>
<accession>A0ABT4RNV7</accession>
<protein>
    <submittedName>
        <fullName evidence="2">Uncharacterized protein</fullName>
    </submittedName>
</protein>
<name>A0ABT4RNV7_9ACTN</name>
<evidence type="ECO:0000313" key="3">
    <source>
        <dbReference type="Proteomes" id="UP001147700"/>
    </source>
</evidence>
<feature type="transmembrane region" description="Helical" evidence="1">
    <location>
        <begin position="29"/>
        <end position="47"/>
    </location>
</feature>
<keyword evidence="1" id="KW-0812">Transmembrane</keyword>
<organism evidence="2 3">
    <name type="scientific">Solirubrobacter deserti</name>
    <dbReference type="NCBI Taxonomy" id="2282478"/>
    <lineage>
        <taxon>Bacteria</taxon>
        <taxon>Bacillati</taxon>
        <taxon>Actinomycetota</taxon>
        <taxon>Thermoleophilia</taxon>
        <taxon>Solirubrobacterales</taxon>
        <taxon>Solirubrobacteraceae</taxon>
        <taxon>Solirubrobacter</taxon>
    </lineage>
</organism>
<gene>
    <name evidence="2" type="ORF">OJ962_22020</name>
</gene>
<evidence type="ECO:0000256" key="1">
    <source>
        <dbReference type="SAM" id="Phobius"/>
    </source>
</evidence>
<keyword evidence="1" id="KW-0472">Membrane</keyword>